<name>A0A7S0GVW4_MICPS</name>
<reference evidence="2" key="1">
    <citation type="submission" date="2021-01" db="EMBL/GenBank/DDBJ databases">
        <authorList>
            <person name="Corre E."/>
            <person name="Pelletier E."/>
            <person name="Niang G."/>
            <person name="Scheremetjew M."/>
            <person name="Finn R."/>
            <person name="Kale V."/>
            <person name="Holt S."/>
            <person name="Cochrane G."/>
            <person name="Meng A."/>
            <person name="Brown T."/>
            <person name="Cohen L."/>
        </authorList>
    </citation>
    <scope>NUCLEOTIDE SEQUENCE</scope>
    <source>
        <strain evidence="2">CCAC1681</strain>
    </source>
</reference>
<evidence type="ECO:0000256" key="1">
    <source>
        <dbReference type="SAM" id="MobiDB-lite"/>
    </source>
</evidence>
<feature type="region of interest" description="Disordered" evidence="1">
    <location>
        <begin position="164"/>
        <end position="200"/>
    </location>
</feature>
<dbReference type="EMBL" id="HBEN01010048">
    <property type="protein sequence ID" value="CAD8444176.1"/>
    <property type="molecule type" value="Transcribed_RNA"/>
</dbReference>
<feature type="region of interest" description="Disordered" evidence="1">
    <location>
        <begin position="254"/>
        <end position="284"/>
    </location>
</feature>
<organism evidence="2">
    <name type="scientific">Micromonas pusilla</name>
    <name type="common">Picoplanktonic green alga</name>
    <name type="synonym">Chromulina pusilla</name>
    <dbReference type="NCBI Taxonomy" id="38833"/>
    <lineage>
        <taxon>Eukaryota</taxon>
        <taxon>Viridiplantae</taxon>
        <taxon>Chlorophyta</taxon>
        <taxon>Mamiellophyceae</taxon>
        <taxon>Mamiellales</taxon>
        <taxon>Mamiellaceae</taxon>
        <taxon>Micromonas</taxon>
    </lineage>
</organism>
<accession>A0A7S0GVW4</accession>
<evidence type="ECO:0000313" key="2">
    <source>
        <dbReference type="EMBL" id="CAD8444176.1"/>
    </source>
</evidence>
<sequence>MSSGASARATLRRLLRVASRYDVERPHLKALFPSPSARGDTSESTTLRDLVRRTALDPAGHGLPVADPPRAHALVRRNLDALETVMRRAEAQTAVQRRDARARASGVSAPKRPRSDASLVSGGERLARPRLEMADAVRRAIDATLRDASAERLASITHDANAEPWLRRAGARETRRRRARDDDESSRAPRAPSSFRKSHHPNAAWYADRLDDALESDRIDRADRITRLFRESTAVGCPPPPSDVARAMVAMVAETTSPKSEERDDSFQTGVRANDDDETSDACRSTPLVEDDACREHGVDAALRLAWTFGVFEHEDEENEDFVANEKQKSCVARALDAVVFAAARRAAEAPPFRSGHSRNEKFNRTVRVVNLLHAHMDVCGSGPGRDAAAEAVAVAARFVADDARRRRTTHATRRARDEDGSESESESPFKRRVSSDLTYERLALTVARLESLDVGVAPRARRAVLAAAERASGLDEAFDAMRRWKRSGGSPDADAVLGLLEWAVEAGDDEKVSWLEEELAATGKGAYLASLNSPVC</sequence>
<gene>
    <name evidence="2" type="ORF">MSP1401_LOCUS8307</name>
</gene>
<feature type="compositionally biased region" description="Basic and acidic residues" evidence="1">
    <location>
        <begin position="90"/>
        <end position="102"/>
    </location>
</feature>
<feature type="region of interest" description="Disordered" evidence="1">
    <location>
        <begin position="90"/>
        <end position="122"/>
    </location>
</feature>
<feature type="region of interest" description="Disordered" evidence="1">
    <location>
        <begin position="406"/>
        <end position="431"/>
    </location>
</feature>
<proteinExistence type="predicted"/>
<protein>
    <submittedName>
        <fullName evidence="2">Uncharacterized protein</fullName>
    </submittedName>
</protein>
<dbReference type="AlphaFoldDB" id="A0A7S0GVW4"/>